<keyword evidence="3" id="KW-1185">Reference proteome</keyword>
<dbReference type="OrthoDB" id="474235at2"/>
<dbReference type="InterPro" id="IPR029063">
    <property type="entry name" value="SAM-dependent_MTases_sf"/>
</dbReference>
<keyword evidence="2" id="KW-0808">Transferase</keyword>
<dbReference type="PANTHER" id="PTHR43667:SF2">
    <property type="entry name" value="FATTY ACID C-METHYL TRANSFERASE"/>
    <property type="match status" value="1"/>
</dbReference>
<dbReference type="CDD" id="cd02440">
    <property type="entry name" value="AdoMet_MTases"/>
    <property type="match status" value="1"/>
</dbReference>
<evidence type="ECO:0000259" key="1">
    <source>
        <dbReference type="Pfam" id="PF08242"/>
    </source>
</evidence>
<dbReference type="PANTHER" id="PTHR43667">
    <property type="entry name" value="CYCLOPROPANE-FATTY-ACYL-PHOSPHOLIPID SYNTHASE"/>
    <property type="match status" value="1"/>
</dbReference>
<dbReference type="EMBL" id="VUOB01000093">
    <property type="protein sequence ID" value="KAA2250182.1"/>
    <property type="molecule type" value="Genomic_DNA"/>
</dbReference>
<sequence>MDRQKLSALAHTHHPIASPLTDDTVLRLLDRAVQRPDAHLLDLGCGSGEWLLRALAAHDRVTAIGVDLSTEGFAEARERARELGVADRLDLRQQDASEYRSDRPADVVLCVGATHAFGGLLPTLAAIRPHLADGGVAMVGEAFWEREPNAATLAEFEAEPDTYADLAGTVDQVVADGWTPVYGHASTAEELDEYEWSWTGSLAQWALDNPGHPDSAQALEVATSHRDGWLKGYRGIFGFVTLVLRRTS</sequence>
<comment type="caution">
    <text evidence="2">The sequence shown here is derived from an EMBL/GenBank/DDBJ whole genome shotgun (WGS) entry which is preliminary data.</text>
</comment>
<feature type="domain" description="Methyltransferase type 12" evidence="1">
    <location>
        <begin position="41"/>
        <end position="136"/>
    </location>
</feature>
<dbReference type="Proteomes" id="UP000323454">
    <property type="component" value="Unassembled WGS sequence"/>
</dbReference>
<dbReference type="RefSeq" id="WP_149855001.1">
    <property type="nucleotide sequence ID" value="NZ_VUOB01000093.1"/>
</dbReference>
<evidence type="ECO:0000313" key="3">
    <source>
        <dbReference type="Proteomes" id="UP000323454"/>
    </source>
</evidence>
<dbReference type="InterPro" id="IPR050723">
    <property type="entry name" value="CFA/CMAS"/>
</dbReference>
<dbReference type="Gene3D" id="3.40.50.150">
    <property type="entry name" value="Vaccinia Virus protein VP39"/>
    <property type="match status" value="1"/>
</dbReference>
<evidence type="ECO:0000313" key="2">
    <source>
        <dbReference type="EMBL" id="KAA2250182.1"/>
    </source>
</evidence>
<reference evidence="2 3" key="1">
    <citation type="submission" date="2019-09" db="EMBL/GenBank/DDBJ databases">
        <title>Goodfellowia gen. nov., a new genus of the Pseudonocardineae related to Actinoalloteichus, containing Goodfellowia coeruleoviolacea gen. nov., comb. nov. gen. nov., comb. nov.</title>
        <authorList>
            <person name="Labeda D."/>
        </authorList>
    </citation>
    <scope>NUCLEOTIDE SEQUENCE [LARGE SCALE GENOMIC DNA]</scope>
    <source>
        <strain evidence="2 3">AN110305</strain>
    </source>
</reference>
<gene>
    <name evidence="2" type="ORF">F0L68_39255</name>
</gene>
<dbReference type="Pfam" id="PF08242">
    <property type="entry name" value="Methyltransf_12"/>
    <property type="match status" value="1"/>
</dbReference>
<name>A0A5B2WHQ4_9PSEU</name>
<proteinExistence type="predicted"/>
<organism evidence="2 3">
    <name type="scientific">Solihabitans fulvus</name>
    <dbReference type="NCBI Taxonomy" id="1892852"/>
    <lineage>
        <taxon>Bacteria</taxon>
        <taxon>Bacillati</taxon>
        <taxon>Actinomycetota</taxon>
        <taxon>Actinomycetes</taxon>
        <taxon>Pseudonocardiales</taxon>
        <taxon>Pseudonocardiaceae</taxon>
        <taxon>Solihabitans</taxon>
    </lineage>
</organism>
<keyword evidence="2" id="KW-0489">Methyltransferase</keyword>
<dbReference type="GO" id="GO:0032259">
    <property type="term" value="P:methylation"/>
    <property type="evidence" value="ECO:0007669"/>
    <property type="project" value="UniProtKB-KW"/>
</dbReference>
<dbReference type="GO" id="GO:0008168">
    <property type="term" value="F:methyltransferase activity"/>
    <property type="evidence" value="ECO:0007669"/>
    <property type="project" value="UniProtKB-KW"/>
</dbReference>
<reference evidence="2 3" key="2">
    <citation type="submission" date="2019-09" db="EMBL/GenBank/DDBJ databases">
        <authorList>
            <person name="Jin C."/>
        </authorList>
    </citation>
    <scope>NUCLEOTIDE SEQUENCE [LARGE SCALE GENOMIC DNA]</scope>
    <source>
        <strain evidence="2 3">AN110305</strain>
    </source>
</reference>
<dbReference type="AlphaFoldDB" id="A0A5B2WHQ4"/>
<protein>
    <submittedName>
        <fullName evidence="2">Class I SAM-dependent methyltransferase</fullName>
    </submittedName>
</protein>
<accession>A0A5B2WHQ4</accession>
<dbReference type="SUPFAM" id="SSF53335">
    <property type="entry name" value="S-adenosyl-L-methionine-dependent methyltransferases"/>
    <property type="match status" value="1"/>
</dbReference>
<dbReference type="InterPro" id="IPR013217">
    <property type="entry name" value="Methyltransf_12"/>
</dbReference>